<dbReference type="OrthoDB" id="9802500at2"/>
<dbReference type="GO" id="GO:0016020">
    <property type="term" value="C:membrane"/>
    <property type="evidence" value="ECO:0007669"/>
    <property type="project" value="InterPro"/>
</dbReference>
<dbReference type="SUPFAM" id="SSF55785">
    <property type="entry name" value="PYP-like sensor domain (PAS domain)"/>
    <property type="match status" value="1"/>
</dbReference>
<feature type="coiled-coil region" evidence="3">
    <location>
        <begin position="369"/>
        <end position="396"/>
    </location>
</feature>
<reference evidence="7" key="2">
    <citation type="submission" date="2011-03" db="EMBL/GenBank/DDBJ databases">
        <title>The complete genome of Hippea maritima DSM 10411.</title>
        <authorList>
            <consortium name="US DOE Joint Genome Institute (JGI-PGF)"/>
            <person name="Lucas S."/>
            <person name="Copeland A."/>
            <person name="Lapidus A."/>
            <person name="Bruce D."/>
            <person name="Goodwin L."/>
            <person name="Pitluck S."/>
            <person name="Peters L."/>
            <person name="Kyrpides N."/>
            <person name="Mavromatis K."/>
            <person name="Pagani I."/>
            <person name="Ivanova N."/>
            <person name="Mikhailova N."/>
            <person name="Lu M."/>
            <person name="Detter J.C."/>
            <person name="Tapia R."/>
            <person name="Han C."/>
            <person name="Land M."/>
            <person name="Hauser L."/>
            <person name="Markowitz V."/>
            <person name="Cheng J.-F."/>
            <person name="Hugenholtz P."/>
            <person name="Woyke T."/>
            <person name="Wu D."/>
            <person name="Spring S."/>
            <person name="Schroeder M."/>
            <person name="Brambilla E."/>
            <person name="Klenk H.-P."/>
            <person name="Eisen J.A."/>
        </authorList>
    </citation>
    <scope>NUCLEOTIDE SEQUENCE [LARGE SCALE GENOMIC DNA]</scope>
    <source>
        <strain evidence="7">ATCC 700847 / DSM 10411 / MH2</strain>
    </source>
</reference>
<keyword evidence="7" id="KW-1185">Reference proteome</keyword>
<dbReference type="AlphaFoldDB" id="F2LU22"/>
<dbReference type="PROSITE" id="PS50112">
    <property type="entry name" value="PAS"/>
    <property type="match status" value="1"/>
</dbReference>
<dbReference type="HOGENOM" id="CLU_684715_0_0_7"/>
<gene>
    <name evidence="6" type="ordered locus">Hipma_0449</name>
</gene>
<dbReference type="Gene3D" id="3.30.450.20">
    <property type="entry name" value="PAS domain"/>
    <property type="match status" value="1"/>
</dbReference>
<accession>F2LU22</accession>
<dbReference type="CDD" id="cd00130">
    <property type="entry name" value="PAS"/>
    <property type="match status" value="1"/>
</dbReference>
<dbReference type="Gene3D" id="1.10.287.950">
    <property type="entry name" value="Methyl-accepting chemotaxis protein"/>
    <property type="match status" value="1"/>
</dbReference>
<dbReference type="InterPro" id="IPR035965">
    <property type="entry name" value="PAS-like_dom_sf"/>
</dbReference>
<dbReference type="InParanoid" id="F2LU22"/>
<dbReference type="Pfam" id="PF00015">
    <property type="entry name" value="MCPsignal"/>
    <property type="match status" value="1"/>
</dbReference>
<dbReference type="Proteomes" id="UP000008139">
    <property type="component" value="Chromosome"/>
</dbReference>
<proteinExistence type="predicted"/>
<feature type="domain" description="PAS" evidence="5">
    <location>
        <begin position="75"/>
        <end position="116"/>
    </location>
</feature>
<dbReference type="SUPFAM" id="SSF58104">
    <property type="entry name" value="Methyl-accepting chemotaxis protein (MCP) signaling domain"/>
    <property type="match status" value="1"/>
</dbReference>
<evidence type="ECO:0000256" key="1">
    <source>
        <dbReference type="ARBA" id="ARBA00023224"/>
    </source>
</evidence>
<evidence type="ECO:0000256" key="3">
    <source>
        <dbReference type="SAM" id="Coils"/>
    </source>
</evidence>
<sequence length="402" mass="45263">MFLFKKSRPEEGIVSSELVDRLIDEVLIDKAKELPEGYKEVLKSGSFVEKVEKLLDIYSTDVYCWRFFRENFFVIFAVSPQRRFLYFNKAFEDITGWNHSELFDIDSAAKVLWPEDPQSCSVCKLVVESMQKKQVVIGRATIMHKGGEKIPVAVNAMPIVKDGNVLYVYVILRDLRKEEAEKKRYLEENISVIRDILNKVANGDIAETIHIPEDNELKSLENPINAIIESLQTIVRGVKESAEVVDEISTKTAEGVKKIDNWNENIFQASQNELVKLAKQLGEATKNIENILNLISDIADQTNLLALNAAIEAARAGEAGRGFAVVADEIRNLAERSQRATGDIAEAIKAIEKSSNDMIKKIDYSSSESKQLIEAISSLKDNIDALNDHIKELLENISIFNI</sequence>
<dbReference type="PROSITE" id="PS50111">
    <property type="entry name" value="CHEMOTAXIS_TRANSDUC_2"/>
    <property type="match status" value="1"/>
</dbReference>
<dbReference type="GO" id="GO:0007165">
    <property type="term" value="P:signal transduction"/>
    <property type="evidence" value="ECO:0007669"/>
    <property type="project" value="UniProtKB-KW"/>
</dbReference>
<dbReference type="Pfam" id="PF13426">
    <property type="entry name" value="PAS_9"/>
    <property type="match status" value="1"/>
</dbReference>
<evidence type="ECO:0000256" key="2">
    <source>
        <dbReference type="PROSITE-ProRule" id="PRU00284"/>
    </source>
</evidence>
<dbReference type="PANTHER" id="PTHR32089">
    <property type="entry name" value="METHYL-ACCEPTING CHEMOTAXIS PROTEIN MCPB"/>
    <property type="match status" value="1"/>
</dbReference>
<organism evidence="6 7">
    <name type="scientific">Hippea maritima (strain ATCC 700847 / DSM 10411 / MH2)</name>
    <dbReference type="NCBI Taxonomy" id="760142"/>
    <lineage>
        <taxon>Bacteria</taxon>
        <taxon>Pseudomonadati</taxon>
        <taxon>Campylobacterota</taxon>
        <taxon>Desulfurellia</taxon>
        <taxon>Desulfurellales</taxon>
        <taxon>Hippeaceae</taxon>
        <taxon>Hippea</taxon>
    </lineage>
</organism>
<dbReference type="InterPro" id="IPR004089">
    <property type="entry name" value="MCPsignal_dom"/>
</dbReference>
<dbReference type="NCBIfam" id="TIGR00229">
    <property type="entry name" value="sensory_box"/>
    <property type="match status" value="1"/>
</dbReference>
<feature type="domain" description="Methyl-accepting transducer" evidence="4">
    <location>
        <begin position="213"/>
        <end position="402"/>
    </location>
</feature>
<dbReference type="KEGG" id="hmr:Hipma_0449"/>
<protein>
    <submittedName>
        <fullName evidence="6">Methyl-accepting chemotaxis sensory transducer with Pas/Pac sensor</fullName>
    </submittedName>
</protein>
<evidence type="ECO:0000313" key="6">
    <source>
        <dbReference type="EMBL" id="AEA33421.1"/>
    </source>
</evidence>
<name>F2LU22_HIPMA</name>
<feature type="coiled-coil region" evidence="3">
    <location>
        <begin position="267"/>
        <end position="294"/>
    </location>
</feature>
<keyword evidence="1 2" id="KW-0807">Transducer</keyword>
<dbReference type="EMBL" id="CP002606">
    <property type="protein sequence ID" value="AEA33421.1"/>
    <property type="molecule type" value="Genomic_DNA"/>
</dbReference>
<evidence type="ECO:0000313" key="7">
    <source>
        <dbReference type="Proteomes" id="UP000008139"/>
    </source>
</evidence>
<reference evidence="6 7" key="1">
    <citation type="journal article" date="2011" name="Stand. Genomic Sci.">
        <title>Complete genome sequence of the thermophilic sulfur-reducer Hippea maritima type strain (MH(2)).</title>
        <authorList>
            <person name="Huntemann M."/>
            <person name="Lu M."/>
            <person name="Nolan M."/>
            <person name="Lapidus A."/>
            <person name="Lucas S."/>
            <person name="Hammon N."/>
            <person name="Deshpande S."/>
            <person name="Cheng J.F."/>
            <person name="Tapia R."/>
            <person name="Han C."/>
            <person name="Goodwin L."/>
            <person name="Pitluck S."/>
            <person name="Liolios K."/>
            <person name="Pagani I."/>
            <person name="Ivanova N."/>
            <person name="Ovchinikova G."/>
            <person name="Pati A."/>
            <person name="Chen A."/>
            <person name="Palaniappan K."/>
            <person name="Land M."/>
            <person name="Hauser L."/>
            <person name="Jeffries C.D."/>
            <person name="Detter J.C."/>
            <person name="Brambilla E.M."/>
            <person name="Rohde M."/>
            <person name="Spring S."/>
            <person name="Goker M."/>
            <person name="Woyke T."/>
            <person name="Bristow J."/>
            <person name="Eisen J.A."/>
            <person name="Markowitz V."/>
            <person name="Hugenholtz P."/>
            <person name="Kyrpides N.C."/>
            <person name="Klenk H.P."/>
            <person name="Mavromatis K."/>
        </authorList>
    </citation>
    <scope>NUCLEOTIDE SEQUENCE [LARGE SCALE GENOMIC DNA]</scope>
    <source>
        <strain evidence="7">ATCC 700847 / DSM 10411 / MH2</strain>
    </source>
</reference>
<evidence type="ECO:0000259" key="4">
    <source>
        <dbReference type="PROSITE" id="PS50111"/>
    </source>
</evidence>
<dbReference type="SMART" id="SM00283">
    <property type="entry name" value="MA"/>
    <property type="match status" value="1"/>
</dbReference>
<keyword evidence="3" id="KW-0175">Coiled coil</keyword>
<dbReference type="PANTHER" id="PTHR32089:SF112">
    <property type="entry name" value="LYSOZYME-LIKE PROTEIN-RELATED"/>
    <property type="match status" value="1"/>
</dbReference>
<dbReference type="InterPro" id="IPR000014">
    <property type="entry name" value="PAS"/>
</dbReference>
<dbReference type="STRING" id="760142.Hipma_0449"/>
<dbReference type="eggNOG" id="COG0840">
    <property type="taxonomic scope" value="Bacteria"/>
</dbReference>
<evidence type="ECO:0000259" key="5">
    <source>
        <dbReference type="PROSITE" id="PS50112"/>
    </source>
</evidence>